<name>A0A3M5P706_PSEVI</name>
<gene>
    <name evidence="3" type="ORF">ALP40_04655</name>
</gene>
<dbReference type="EMBL" id="RBTP01000048">
    <property type="protein sequence ID" value="RMT79957.1"/>
    <property type="molecule type" value="Genomic_DNA"/>
</dbReference>
<evidence type="ECO:0000313" key="4">
    <source>
        <dbReference type="Proteomes" id="UP000273854"/>
    </source>
</evidence>
<evidence type="ECO:0000259" key="2">
    <source>
        <dbReference type="Pfam" id="PF00857"/>
    </source>
</evidence>
<evidence type="ECO:0000256" key="1">
    <source>
        <dbReference type="ARBA" id="ARBA00022801"/>
    </source>
</evidence>
<proteinExistence type="predicted"/>
<sequence length="286" mass="31272">MTAQRIWSRTVRRREVIMDRLLEKTTGRFNQPCRRGSLAHSCPAIKANRQLCAHSTALQALKTGTCNSDHSHNLSARGQWHKSPIQRSPRMPSIKTMFQLSGRVHAPASLSNATLIIIDAQKEYLSGPLALTGVDEALANIGQLVAKARAVKCPIVHVRHLGTVGGLFDPQGERGQLVPELMPQADEHLIEKRLPNAFNGTGLHELLQSLGHLDLIVCGFMSHSSISTTVRATKDYGYRCTLVDDACATRDLPSPHGVVSANVVHRTEMAIMADNFATLALTKDLV</sequence>
<dbReference type="SUPFAM" id="SSF52499">
    <property type="entry name" value="Isochorismatase-like hydrolases"/>
    <property type="match status" value="1"/>
</dbReference>
<dbReference type="AlphaFoldDB" id="A0A3M5P706"/>
<dbReference type="PANTHER" id="PTHR43540">
    <property type="entry name" value="PEROXYUREIDOACRYLATE/UREIDOACRYLATE AMIDOHYDROLASE-RELATED"/>
    <property type="match status" value="1"/>
</dbReference>
<comment type="caution">
    <text evidence="3">The sequence shown here is derived from an EMBL/GenBank/DDBJ whole genome shotgun (WGS) entry which is preliminary data.</text>
</comment>
<dbReference type="Proteomes" id="UP000273854">
    <property type="component" value="Unassembled WGS sequence"/>
</dbReference>
<dbReference type="InterPro" id="IPR000868">
    <property type="entry name" value="Isochorismatase-like_dom"/>
</dbReference>
<dbReference type="Pfam" id="PF00857">
    <property type="entry name" value="Isochorismatase"/>
    <property type="match status" value="1"/>
</dbReference>
<protein>
    <recommendedName>
        <fullName evidence="2">Isochorismatase-like domain-containing protein</fullName>
    </recommendedName>
</protein>
<accession>A0A3M5P706</accession>
<reference evidence="3 4" key="1">
    <citation type="submission" date="2018-08" db="EMBL/GenBank/DDBJ databases">
        <title>Recombination of ecologically and evolutionarily significant loci maintains genetic cohesion in the Pseudomonas syringae species complex.</title>
        <authorList>
            <person name="Dillon M."/>
            <person name="Thakur S."/>
            <person name="Almeida R.N.D."/>
            <person name="Weir B.S."/>
            <person name="Guttman D.S."/>
        </authorList>
    </citation>
    <scope>NUCLEOTIDE SEQUENCE [LARGE SCALE GENOMIC DNA]</scope>
    <source>
        <strain evidence="3 4">ICMP 19473</strain>
    </source>
</reference>
<organism evidence="3 4">
    <name type="scientific">Pseudomonas viridiflava</name>
    <name type="common">Phytomonas viridiflava</name>
    <dbReference type="NCBI Taxonomy" id="33069"/>
    <lineage>
        <taxon>Bacteria</taxon>
        <taxon>Pseudomonadati</taxon>
        <taxon>Pseudomonadota</taxon>
        <taxon>Gammaproteobacteria</taxon>
        <taxon>Pseudomonadales</taxon>
        <taxon>Pseudomonadaceae</taxon>
        <taxon>Pseudomonas</taxon>
    </lineage>
</organism>
<dbReference type="InterPro" id="IPR050272">
    <property type="entry name" value="Isochorismatase-like_hydrls"/>
</dbReference>
<evidence type="ECO:0000313" key="3">
    <source>
        <dbReference type="EMBL" id="RMT79957.1"/>
    </source>
</evidence>
<dbReference type="CDD" id="cd01014">
    <property type="entry name" value="nicotinamidase_related"/>
    <property type="match status" value="1"/>
</dbReference>
<dbReference type="GO" id="GO:0016787">
    <property type="term" value="F:hydrolase activity"/>
    <property type="evidence" value="ECO:0007669"/>
    <property type="project" value="UniProtKB-KW"/>
</dbReference>
<feature type="domain" description="Isochorismatase-like" evidence="2">
    <location>
        <begin position="114"/>
        <end position="261"/>
    </location>
</feature>
<dbReference type="PANTHER" id="PTHR43540:SF15">
    <property type="entry name" value="BLR5631 PROTEIN"/>
    <property type="match status" value="1"/>
</dbReference>
<keyword evidence="1" id="KW-0378">Hydrolase</keyword>
<dbReference type="InterPro" id="IPR036380">
    <property type="entry name" value="Isochorismatase-like_sf"/>
</dbReference>
<dbReference type="Gene3D" id="3.40.50.850">
    <property type="entry name" value="Isochorismatase-like"/>
    <property type="match status" value="1"/>
</dbReference>